<comment type="caution">
    <text evidence="3">The sequence shown here is derived from an EMBL/GenBank/DDBJ whole genome shotgun (WGS) entry which is preliminary data.</text>
</comment>
<evidence type="ECO:0000313" key="4">
    <source>
        <dbReference type="Proteomes" id="UP000516260"/>
    </source>
</evidence>
<name>A0A4Z2BDK5_9TELE</name>
<dbReference type="AlphaFoldDB" id="A0A4Z2BDK5"/>
<feature type="compositionally biased region" description="Low complexity" evidence="2">
    <location>
        <begin position="185"/>
        <end position="194"/>
    </location>
</feature>
<dbReference type="Proteomes" id="UP000516260">
    <property type="component" value="Chromosome 3"/>
</dbReference>
<accession>A0A4Z2BDK5</accession>
<feature type="region of interest" description="Disordered" evidence="2">
    <location>
        <begin position="168"/>
        <end position="210"/>
    </location>
</feature>
<dbReference type="InterPro" id="IPR011060">
    <property type="entry name" value="RibuloseP-bd_barrel"/>
</dbReference>
<keyword evidence="4" id="KW-1185">Reference proteome</keyword>
<reference evidence="3 4" key="1">
    <citation type="submission" date="2019-04" db="EMBL/GenBank/DDBJ databases">
        <title>The sequence and de novo assembly of Takifugu bimaculatus genome using PacBio and Hi-C technologies.</title>
        <authorList>
            <person name="Xu P."/>
            <person name="Liu B."/>
            <person name="Zhou Z."/>
        </authorList>
    </citation>
    <scope>NUCLEOTIDE SEQUENCE [LARGE SCALE GENOMIC DNA]</scope>
    <source>
        <strain evidence="3">TB-2018</strain>
        <tissue evidence="3">Muscle</tissue>
    </source>
</reference>
<dbReference type="PIRSF" id="PIRSF005956">
    <property type="entry name" value="BtpA"/>
    <property type="match status" value="1"/>
</dbReference>
<dbReference type="EMBL" id="SWLE01000016">
    <property type="protein sequence ID" value="TNM90484.1"/>
    <property type="molecule type" value="Genomic_DNA"/>
</dbReference>
<dbReference type="SUPFAM" id="SSF51366">
    <property type="entry name" value="Ribulose-phoshate binding barrel"/>
    <property type="match status" value="1"/>
</dbReference>
<feature type="compositionally biased region" description="Basic and acidic residues" evidence="2">
    <location>
        <begin position="197"/>
        <end position="210"/>
    </location>
</feature>
<evidence type="ECO:0000256" key="2">
    <source>
        <dbReference type="SAM" id="MobiDB-lite"/>
    </source>
</evidence>
<evidence type="ECO:0000256" key="1">
    <source>
        <dbReference type="ARBA" id="ARBA00006007"/>
    </source>
</evidence>
<dbReference type="PANTHER" id="PTHR21381">
    <property type="entry name" value="ZGC:162297"/>
    <property type="match status" value="1"/>
</dbReference>
<proteinExistence type="inferred from homology"/>
<sequence length="302" mass="32719">MANVKFMELFGRLKSVVIGMIHVKALPGTPLGCMTMSQIVDEACREATIYRDSGIDAIMVENMHDVPYSLSLGPEVVACMTAVCSGVRSVCPSLPLGVQILSSANQQALAVALASGLDFIRAEGFVFSHVADEGLLDACAGDLLRYRKNIGADRVLIFTDIKKKHSSHALTSDSEHRGDGTRMPSSSSLMGSSSQEQRLESRLTPRSSEKVGYRERGFGLKNLYLNPGGPVDFCRSVEAVSQSVRIPVLIGSGVTHDNLERYVDANGMIIGSHFKEGGHWANAVAPQRVKSLMEKRNSLQHQ</sequence>
<protein>
    <submittedName>
        <fullName evidence="3">Uncharacterized protein</fullName>
    </submittedName>
</protein>
<organism evidence="3 4">
    <name type="scientific">Takifugu bimaculatus</name>
    <dbReference type="NCBI Taxonomy" id="433685"/>
    <lineage>
        <taxon>Eukaryota</taxon>
        <taxon>Metazoa</taxon>
        <taxon>Chordata</taxon>
        <taxon>Craniata</taxon>
        <taxon>Vertebrata</taxon>
        <taxon>Euteleostomi</taxon>
        <taxon>Actinopterygii</taxon>
        <taxon>Neopterygii</taxon>
        <taxon>Teleostei</taxon>
        <taxon>Neoteleostei</taxon>
        <taxon>Acanthomorphata</taxon>
        <taxon>Eupercaria</taxon>
        <taxon>Tetraodontiformes</taxon>
        <taxon>Tetradontoidea</taxon>
        <taxon>Tetraodontidae</taxon>
        <taxon>Takifugu</taxon>
    </lineage>
</organism>
<gene>
    <name evidence="3" type="ORF">fugu_002773</name>
</gene>
<dbReference type="Pfam" id="PF03437">
    <property type="entry name" value="BtpA"/>
    <property type="match status" value="2"/>
</dbReference>
<evidence type="ECO:0000313" key="3">
    <source>
        <dbReference type="EMBL" id="TNM90484.1"/>
    </source>
</evidence>
<dbReference type="InterPro" id="IPR005137">
    <property type="entry name" value="BtpA"/>
</dbReference>
<comment type="similarity">
    <text evidence="1">Belongs to the BtpA family.</text>
</comment>
<dbReference type="PANTHER" id="PTHR21381:SF3">
    <property type="entry name" value="SGC REGION PROTEIN SGCQ-RELATED"/>
    <property type="match status" value="1"/>
</dbReference>